<gene>
    <name evidence="2" type="ORF">FE257_006081</name>
</gene>
<reference evidence="2" key="1">
    <citation type="journal article" date="2019" name="Beilstein J. Org. Chem.">
        <title>Nanangenines: drimane sesquiterpenoids as the dominant metabolite cohort of a novel Australian fungus, Aspergillus nanangensis.</title>
        <authorList>
            <person name="Lacey H.J."/>
            <person name="Gilchrist C.L.M."/>
            <person name="Crombie A."/>
            <person name="Kalaitzis J.A."/>
            <person name="Vuong D."/>
            <person name="Rutledge P.J."/>
            <person name="Turner P."/>
            <person name="Pitt J.I."/>
            <person name="Lacey E."/>
            <person name="Chooi Y.H."/>
            <person name="Piggott A.M."/>
        </authorList>
    </citation>
    <scope>NUCLEOTIDE SEQUENCE</scope>
    <source>
        <strain evidence="2">MST-FP2251</strain>
    </source>
</reference>
<name>A0AAD4GWD5_ASPNN</name>
<protein>
    <submittedName>
        <fullName evidence="2">Uncharacterized protein</fullName>
    </submittedName>
</protein>
<evidence type="ECO:0000256" key="1">
    <source>
        <dbReference type="SAM" id="SignalP"/>
    </source>
</evidence>
<dbReference type="Proteomes" id="UP001194746">
    <property type="component" value="Unassembled WGS sequence"/>
</dbReference>
<reference evidence="2" key="2">
    <citation type="submission" date="2020-02" db="EMBL/GenBank/DDBJ databases">
        <authorList>
            <person name="Gilchrist C.L.M."/>
            <person name="Chooi Y.-H."/>
        </authorList>
    </citation>
    <scope>NUCLEOTIDE SEQUENCE</scope>
    <source>
        <strain evidence="2">MST-FP2251</strain>
    </source>
</reference>
<organism evidence="2 3">
    <name type="scientific">Aspergillus nanangensis</name>
    <dbReference type="NCBI Taxonomy" id="2582783"/>
    <lineage>
        <taxon>Eukaryota</taxon>
        <taxon>Fungi</taxon>
        <taxon>Dikarya</taxon>
        <taxon>Ascomycota</taxon>
        <taxon>Pezizomycotina</taxon>
        <taxon>Eurotiomycetes</taxon>
        <taxon>Eurotiomycetidae</taxon>
        <taxon>Eurotiales</taxon>
        <taxon>Aspergillaceae</taxon>
        <taxon>Aspergillus</taxon>
        <taxon>Aspergillus subgen. Circumdati</taxon>
    </lineage>
</organism>
<feature type="chain" id="PRO_5041909382" evidence="1">
    <location>
        <begin position="17"/>
        <end position="54"/>
    </location>
</feature>
<comment type="caution">
    <text evidence="2">The sequence shown here is derived from an EMBL/GenBank/DDBJ whole genome shotgun (WGS) entry which is preliminary data.</text>
</comment>
<keyword evidence="1" id="KW-0732">Signal</keyword>
<keyword evidence="3" id="KW-1185">Reference proteome</keyword>
<dbReference type="EMBL" id="VCAU01000027">
    <property type="protein sequence ID" value="KAF9890413.1"/>
    <property type="molecule type" value="Genomic_DNA"/>
</dbReference>
<feature type="signal peptide" evidence="1">
    <location>
        <begin position="1"/>
        <end position="16"/>
    </location>
</feature>
<evidence type="ECO:0000313" key="3">
    <source>
        <dbReference type="Proteomes" id="UP001194746"/>
    </source>
</evidence>
<accession>A0AAD4GWD5</accession>
<sequence>MKFFTFFLLLATTALAIEATECQKNDDLCERDTDCCSTKCQPVADKGFCIEVAG</sequence>
<proteinExistence type="predicted"/>
<evidence type="ECO:0000313" key="2">
    <source>
        <dbReference type="EMBL" id="KAF9890413.1"/>
    </source>
</evidence>
<dbReference type="AlphaFoldDB" id="A0AAD4GWD5"/>